<protein>
    <submittedName>
        <fullName evidence="2">Uncharacterized protein</fullName>
    </submittedName>
</protein>
<evidence type="ECO:0000256" key="1">
    <source>
        <dbReference type="SAM" id="MobiDB-lite"/>
    </source>
</evidence>
<sequence>MIEIEGEIPLSRPKVGGDDHNRGENPSTTRRISTPSGPGLAPLRPCSDHAPTMLQPSSGPAVALLRPSISPASAQHQPSISPASSQHQPSIIPASAQHHPSISPAPTLLRQAAANPAYTWPTRPTDGALLPSSALRHFSYTAQALPLSSRCLQVYTPSSSEPALPARCSRAPPFSSVWL</sequence>
<gene>
    <name evidence="2" type="ORF">SAMN05216192_109149</name>
</gene>
<reference evidence="3" key="1">
    <citation type="submission" date="2016-10" db="EMBL/GenBank/DDBJ databases">
        <authorList>
            <person name="Varghese N."/>
            <person name="Submissions S."/>
        </authorList>
    </citation>
    <scope>NUCLEOTIDE SEQUENCE [LARGE SCALE GENOMIC DNA]</scope>
    <source>
        <strain evidence="3">CGMCC 1.11012</strain>
    </source>
</reference>
<accession>A0A1G8PBK7</accession>
<dbReference type="EMBL" id="FNDX01000009">
    <property type="protein sequence ID" value="SDI89685.1"/>
    <property type="molecule type" value="Genomic_DNA"/>
</dbReference>
<dbReference type="AlphaFoldDB" id="A0A1G8PBK7"/>
<organism evidence="2 3">
    <name type="scientific">Paenibacillus typhae</name>
    <dbReference type="NCBI Taxonomy" id="1174501"/>
    <lineage>
        <taxon>Bacteria</taxon>
        <taxon>Bacillati</taxon>
        <taxon>Bacillota</taxon>
        <taxon>Bacilli</taxon>
        <taxon>Bacillales</taxon>
        <taxon>Paenibacillaceae</taxon>
        <taxon>Paenibacillus</taxon>
    </lineage>
</organism>
<feature type="compositionally biased region" description="Polar residues" evidence="1">
    <location>
        <begin position="24"/>
        <end position="36"/>
    </location>
</feature>
<evidence type="ECO:0000313" key="2">
    <source>
        <dbReference type="EMBL" id="SDI89685.1"/>
    </source>
</evidence>
<dbReference type="STRING" id="1174501.SAMN05216192_109149"/>
<keyword evidence="3" id="KW-1185">Reference proteome</keyword>
<feature type="region of interest" description="Disordered" evidence="1">
    <location>
        <begin position="1"/>
        <end position="104"/>
    </location>
</feature>
<dbReference type="Proteomes" id="UP000199050">
    <property type="component" value="Unassembled WGS sequence"/>
</dbReference>
<name>A0A1G8PBK7_9BACL</name>
<evidence type="ECO:0000313" key="3">
    <source>
        <dbReference type="Proteomes" id="UP000199050"/>
    </source>
</evidence>
<feature type="compositionally biased region" description="Polar residues" evidence="1">
    <location>
        <begin position="70"/>
        <end position="89"/>
    </location>
</feature>
<proteinExistence type="predicted"/>